<gene>
    <name evidence="6" type="ORF">LR394_03225</name>
</gene>
<evidence type="ECO:0000259" key="5">
    <source>
        <dbReference type="PROSITE" id="PS50975"/>
    </source>
</evidence>
<comment type="caution">
    <text evidence="6">The sequence shown here is derived from an EMBL/GenBank/DDBJ whole genome shotgun (WGS) entry which is preliminary data.</text>
</comment>
<keyword evidence="3 4" id="KW-0067">ATP-binding</keyword>
<evidence type="ECO:0000256" key="1">
    <source>
        <dbReference type="ARBA" id="ARBA00022598"/>
    </source>
</evidence>
<evidence type="ECO:0000256" key="3">
    <source>
        <dbReference type="ARBA" id="ARBA00022840"/>
    </source>
</evidence>
<keyword evidence="1" id="KW-0436">Ligase</keyword>
<dbReference type="Proteomes" id="UP001138997">
    <property type="component" value="Unassembled WGS sequence"/>
</dbReference>
<dbReference type="PROSITE" id="PS50975">
    <property type="entry name" value="ATP_GRASP"/>
    <property type="match status" value="1"/>
</dbReference>
<evidence type="ECO:0000256" key="2">
    <source>
        <dbReference type="ARBA" id="ARBA00022741"/>
    </source>
</evidence>
<protein>
    <recommendedName>
        <fullName evidence="5">ATP-grasp domain-containing protein</fullName>
    </recommendedName>
</protein>
<feature type="domain" description="ATP-grasp" evidence="5">
    <location>
        <begin position="117"/>
        <end position="304"/>
    </location>
</feature>
<dbReference type="PANTHER" id="PTHR43585:SF2">
    <property type="entry name" value="ATP-GRASP ENZYME FSQD"/>
    <property type="match status" value="1"/>
</dbReference>
<dbReference type="InterPro" id="IPR052032">
    <property type="entry name" value="ATP-dep_AA_Ligase"/>
</dbReference>
<reference evidence="6" key="1">
    <citation type="submission" date="2021-11" db="EMBL/GenBank/DDBJ databases">
        <title>Streptomyces corallinus and Kineosporia corallina sp. nov., two new coral-derived marine actinobacteria.</title>
        <authorList>
            <person name="Buangrab K."/>
            <person name="Sutthacheep M."/>
            <person name="Yeemin T."/>
            <person name="Harunari E."/>
            <person name="Igarashi Y."/>
            <person name="Sripreechasak P."/>
            <person name="Kanchanasin P."/>
            <person name="Tanasupawat S."/>
            <person name="Phongsopitanun W."/>
        </authorList>
    </citation>
    <scope>NUCLEOTIDE SEQUENCE</scope>
    <source>
        <strain evidence="6">JCM 31032</strain>
    </source>
</reference>
<evidence type="ECO:0000256" key="4">
    <source>
        <dbReference type="PROSITE-ProRule" id="PRU00409"/>
    </source>
</evidence>
<accession>A0A9X1N7Q0</accession>
<dbReference type="SUPFAM" id="SSF56059">
    <property type="entry name" value="Glutathione synthetase ATP-binding domain-like"/>
    <property type="match status" value="1"/>
</dbReference>
<organism evidence="6 7">
    <name type="scientific">Kineosporia babensis</name>
    <dbReference type="NCBI Taxonomy" id="499548"/>
    <lineage>
        <taxon>Bacteria</taxon>
        <taxon>Bacillati</taxon>
        <taxon>Actinomycetota</taxon>
        <taxon>Actinomycetes</taxon>
        <taxon>Kineosporiales</taxon>
        <taxon>Kineosporiaceae</taxon>
        <taxon>Kineosporia</taxon>
    </lineage>
</organism>
<dbReference type="EMBL" id="JAJOMB010000001">
    <property type="protein sequence ID" value="MCD5309892.1"/>
    <property type="molecule type" value="Genomic_DNA"/>
</dbReference>
<evidence type="ECO:0000313" key="6">
    <source>
        <dbReference type="EMBL" id="MCD5309892.1"/>
    </source>
</evidence>
<dbReference type="PANTHER" id="PTHR43585">
    <property type="entry name" value="FUMIPYRROLE BIOSYNTHESIS PROTEIN C"/>
    <property type="match status" value="1"/>
</dbReference>
<dbReference type="RefSeq" id="WP_231438807.1">
    <property type="nucleotide sequence ID" value="NZ_JAJOMB010000001.1"/>
</dbReference>
<name>A0A9X1N7Q0_9ACTN</name>
<sequence length="405" mass="44447">MAVVLLARNPTDTVTHGLLPAAHDLGFAVRILTDEPDAHRRAYAGRHDRLGRPEVVGCAVQDVRAVLATIEATGTPLAVISNSDHLQVQTALVAHYLDLPGKDWRSAQRARDKGLMRASLRSAGLDDTYCQRLVPGSALPDEAEIPYPVVLKPAEGVASEDVVMVRDREELVQRVADVRSRRRESDLLLEGLLEGPLQTLETFGDGTRLRVLGSWQTRVSPPPYFIEERLTWDPQPDPAVTANVLKQLQVLGAGFGACHTEFVLTAAGPRIVEVNDRLIGDHCDFAMARLLEETLFHDLFRLLIGEPLKEPDSGRSTHRAGVVHWVLVDRGGVLHRAPDEFSEVREWQGRSYRLNYRPMKPVGAQVQVTGTNRDYLGSVTVTGPDPAGVEAVTSEFLAGGDWVIG</sequence>
<evidence type="ECO:0000313" key="7">
    <source>
        <dbReference type="Proteomes" id="UP001138997"/>
    </source>
</evidence>
<keyword evidence="2 4" id="KW-0547">Nucleotide-binding</keyword>
<proteinExistence type="predicted"/>
<dbReference type="GO" id="GO:0005524">
    <property type="term" value="F:ATP binding"/>
    <property type="evidence" value="ECO:0007669"/>
    <property type="project" value="UniProtKB-UniRule"/>
</dbReference>
<dbReference type="InterPro" id="IPR011761">
    <property type="entry name" value="ATP-grasp"/>
</dbReference>
<keyword evidence="7" id="KW-1185">Reference proteome</keyword>
<dbReference type="AlphaFoldDB" id="A0A9X1N7Q0"/>
<dbReference type="GO" id="GO:0016874">
    <property type="term" value="F:ligase activity"/>
    <property type="evidence" value="ECO:0007669"/>
    <property type="project" value="UniProtKB-KW"/>
</dbReference>
<dbReference type="GO" id="GO:0046872">
    <property type="term" value="F:metal ion binding"/>
    <property type="evidence" value="ECO:0007669"/>
    <property type="project" value="InterPro"/>
</dbReference>
<dbReference type="Gene3D" id="3.30.470.20">
    <property type="entry name" value="ATP-grasp fold, B domain"/>
    <property type="match status" value="1"/>
</dbReference>